<comment type="similarity">
    <text evidence="4">Belongs to the MT-A70-like family.</text>
</comment>
<dbReference type="EMBL" id="CP031358">
    <property type="protein sequence ID" value="AXK44055.1"/>
    <property type="molecule type" value="Genomic_DNA"/>
</dbReference>
<dbReference type="RefSeq" id="WP_115418368.1">
    <property type="nucleotide sequence ID" value="NZ_CP031358.1"/>
</dbReference>
<keyword evidence="1 6" id="KW-0489">Methyltransferase</keyword>
<dbReference type="OrthoDB" id="9800596at2"/>
<dbReference type="KEGG" id="err:DVR09_16510"/>
<accession>A0A345YJF3</accession>
<dbReference type="AlphaFoldDB" id="A0A345YJF3"/>
<dbReference type="SUPFAM" id="SSF53335">
    <property type="entry name" value="S-adenosyl-L-methionine-dependent methyltransferases"/>
    <property type="match status" value="1"/>
</dbReference>
<dbReference type="InterPro" id="IPR007757">
    <property type="entry name" value="MT-A70-like"/>
</dbReference>
<evidence type="ECO:0000256" key="5">
    <source>
        <dbReference type="SAM" id="MobiDB-lite"/>
    </source>
</evidence>
<evidence type="ECO:0000256" key="2">
    <source>
        <dbReference type="ARBA" id="ARBA00022679"/>
    </source>
</evidence>
<sequence>MTQRANGLDAEHPFASIRSVHGEVPLDLVGGPAERYDLIYADPCWSFDAWSEKGNDRNAKSWYDCMSVDELKALPVGDLAADDCMLACWATYPCLADALEVIEAWGFTYVTVGFVWVKLNKKVGLRRIIDLAKDIFMSTGYWTRSNSEIIILAKKGQPQRGSKGVREIVHAPRAGHSEKPLIFRELLEELIVADRRIELFCRHNADEQWDAWGNQVGAHDAGTIKKRKPEPEPAPMPLLEAA</sequence>
<dbReference type="GO" id="GO:0032259">
    <property type="term" value="P:methylation"/>
    <property type="evidence" value="ECO:0007669"/>
    <property type="project" value="UniProtKB-KW"/>
</dbReference>
<protein>
    <submittedName>
        <fullName evidence="6">Adenine methyltransferase</fullName>
    </submittedName>
</protein>
<dbReference type="Proteomes" id="UP000254508">
    <property type="component" value="Plasmid unnamed"/>
</dbReference>
<dbReference type="Pfam" id="PF05063">
    <property type="entry name" value="MT-A70"/>
    <property type="match status" value="1"/>
</dbReference>
<keyword evidence="6" id="KW-0614">Plasmid</keyword>
<geneLocation type="plasmid" evidence="6 7">
    <name>unnamed</name>
</geneLocation>
<name>A0A345YJF3_9SPHN</name>
<dbReference type="PANTHER" id="PTHR12829:SF7">
    <property type="entry name" value="N6-ADENOSINE-METHYLTRANSFERASE CATALYTIC SUBUNIT"/>
    <property type="match status" value="1"/>
</dbReference>
<keyword evidence="7" id="KW-1185">Reference proteome</keyword>
<dbReference type="GO" id="GO:0008168">
    <property type="term" value="F:methyltransferase activity"/>
    <property type="evidence" value="ECO:0007669"/>
    <property type="project" value="UniProtKB-KW"/>
</dbReference>
<dbReference type="PROSITE" id="PS51143">
    <property type="entry name" value="MT_A70"/>
    <property type="match status" value="1"/>
</dbReference>
<proteinExistence type="inferred from homology"/>
<evidence type="ECO:0000313" key="7">
    <source>
        <dbReference type="Proteomes" id="UP000254508"/>
    </source>
</evidence>
<dbReference type="REBASE" id="265505">
    <property type="entry name" value="M.EspYH07ORF16510P"/>
</dbReference>
<keyword evidence="2 6" id="KW-0808">Transferase</keyword>
<evidence type="ECO:0000313" key="6">
    <source>
        <dbReference type="EMBL" id="AXK44055.1"/>
    </source>
</evidence>
<gene>
    <name evidence="6" type="ORF">DVR09_16510</name>
</gene>
<organism evidence="6 7">
    <name type="scientific">Erythrobacter aureus</name>
    <dbReference type="NCBI Taxonomy" id="2182384"/>
    <lineage>
        <taxon>Bacteria</taxon>
        <taxon>Pseudomonadati</taxon>
        <taxon>Pseudomonadota</taxon>
        <taxon>Alphaproteobacteria</taxon>
        <taxon>Sphingomonadales</taxon>
        <taxon>Erythrobacteraceae</taxon>
        <taxon>Erythrobacter/Porphyrobacter group</taxon>
        <taxon>Erythrobacter</taxon>
    </lineage>
</organism>
<dbReference type="InterPro" id="IPR029063">
    <property type="entry name" value="SAM-dependent_MTases_sf"/>
</dbReference>
<feature type="region of interest" description="Disordered" evidence="5">
    <location>
        <begin position="220"/>
        <end position="242"/>
    </location>
</feature>
<evidence type="ECO:0000256" key="3">
    <source>
        <dbReference type="ARBA" id="ARBA00022691"/>
    </source>
</evidence>
<reference evidence="6 7" key="1">
    <citation type="submission" date="2018-07" db="EMBL/GenBank/DDBJ databases">
        <title>Genome sequence of Erythrobacter strain YH-07, an antagonistic bacterium isolated from Yellow Sea.</title>
        <authorList>
            <person name="Tang T."/>
            <person name="Liu Q."/>
            <person name="Sun X."/>
        </authorList>
    </citation>
    <scope>NUCLEOTIDE SEQUENCE [LARGE SCALE GENOMIC DNA]</scope>
    <source>
        <strain evidence="6 7">YH-07</strain>
        <plasmid evidence="6 7">unnamed</plasmid>
    </source>
</reference>
<keyword evidence="3" id="KW-0949">S-adenosyl-L-methionine</keyword>
<evidence type="ECO:0000256" key="1">
    <source>
        <dbReference type="ARBA" id="ARBA00022603"/>
    </source>
</evidence>
<dbReference type="PANTHER" id="PTHR12829">
    <property type="entry name" value="N6-ADENOSINE-METHYLTRANSFERASE"/>
    <property type="match status" value="1"/>
</dbReference>
<evidence type="ECO:0000256" key="4">
    <source>
        <dbReference type="PROSITE-ProRule" id="PRU00489"/>
    </source>
</evidence>